<comment type="subcellular location">
    <subcellularLocation>
        <location evidence="1">Cell membrane</location>
        <topology evidence="1">Multi-pass membrane protein</topology>
    </subcellularLocation>
</comment>
<feature type="transmembrane region" description="Helical" evidence="7">
    <location>
        <begin position="47"/>
        <end position="65"/>
    </location>
</feature>
<comment type="caution">
    <text evidence="8">The sequence shown here is derived from an EMBL/GenBank/DDBJ whole genome shotgun (WGS) entry which is preliminary data.</text>
</comment>
<dbReference type="RefSeq" id="WP_057849583.1">
    <property type="nucleotide sequence ID" value="NZ_LLXX01000038.1"/>
</dbReference>
<gene>
    <name evidence="8" type="ORF">CP49_18140</name>
</gene>
<evidence type="ECO:0000256" key="1">
    <source>
        <dbReference type="ARBA" id="ARBA00004651"/>
    </source>
</evidence>
<evidence type="ECO:0000313" key="8">
    <source>
        <dbReference type="EMBL" id="KRR11553.1"/>
    </source>
</evidence>
<evidence type="ECO:0000256" key="6">
    <source>
        <dbReference type="ARBA" id="ARBA00023136"/>
    </source>
</evidence>
<proteinExistence type="inferred from homology"/>
<dbReference type="AlphaFoldDB" id="A0A0R3LU66"/>
<dbReference type="PANTHER" id="PTHR33452">
    <property type="entry name" value="OXIDOREDUCTASE CATD-RELATED"/>
    <property type="match status" value="1"/>
</dbReference>
<dbReference type="PANTHER" id="PTHR33452:SF1">
    <property type="entry name" value="INNER MEMBRANE PROTEIN YPHA-RELATED"/>
    <property type="match status" value="1"/>
</dbReference>
<accession>A0A0R3LU66</accession>
<feature type="transmembrane region" description="Helical" evidence="7">
    <location>
        <begin position="104"/>
        <end position="123"/>
    </location>
</feature>
<keyword evidence="6 7" id="KW-0472">Membrane</keyword>
<evidence type="ECO:0000256" key="2">
    <source>
        <dbReference type="ARBA" id="ARBA00006679"/>
    </source>
</evidence>
<dbReference type="Proteomes" id="UP000051913">
    <property type="component" value="Unassembled WGS sequence"/>
</dbReference>
<dbReference type="GO" id="GO:0005886">
    <property type="term" value="C:plasma membrane"/>
    <property type="evidence" value="ECO:0007669"/>
    <property type="project" value="UniProtKB-SubCell"/>
</dbReference>
<evidence type="ECO:0000313" key="9">
    <source>
        <dbReference type="Proteomes" id="UP000051913"/>
    </source>
</evidence>
<evidence type="ECO:0000256" key="3">
    <source>
        <dbReference type="ARBA" id="ARBA00022475"/>
    </source>
</evidence>
<name>A0A0R3LU66_9BRAD</name>
<evidence type="ECO:0000256" key="7">
    <source>
        <dbReference type="SAM" id="Phobius"/>
    </source>
</evidence>
<reference evidence="8 9" key="1">
    <citation type="submission" date="2014-03" db="EMBL/GenBank/DDBJ databases">
        <title>Bradyrhizobium valentinum sp. nov., isolated from effective nodules of Lupinus mariae-josephae, a lupine endemic of basic-lime soils in Eastern Spain.</title>
        <authorList>
            <person name="Duran D."/>
            <person name="Rey L."/>
            <person name="Navarro A."/>
            <person name="Busquets A."/>
            <person name="Imperial J."/>
            <person name="Ruiz-Argueso T."/>
        </authorList>
    </citation>
    <scope>NUCLEOTIDE SEQUENCE [LARGE SCALE GENOMIC DNA]</scope>
    <source>
        <strain evidence="8 9">LmjM3</strain>
    </source>
</reference>
<dbReference type="InterPro" id="IPR032808">
    <property type="entry name" value="DoxX"/>
</dbReference>
<comment type="similarity">
    <text evidence="2">Belongs to the DoxX family.</text>
</comment>
<dbReference type="Pfam" id="PF07681">
    <property type="entry name" value="DoxX"/>
    <property type="match status" value="1"/>
</dbReference>
<keyword evidence="3" id="KW-1003">Cell membrane</keyword>
<sequence>MEFTRFLPLLGRLLIGLPFLMSGVGKLTTYAATTAYIGSVGLPLAPLGWAIAVAFEIGGGLLLVLGFRAREVALALALFVLATAVFFHRNFADQNQMIHFLKNIMMVGGLLQIAYFGAGPYGLDARRGRGPKNVTGAAA</sequence>
<keyword evidence="5 7" id="KW-1133">Transmembrane helix</keyword>
<evidence type="ECO:0000256" key="5">
    <source>
        <dbReference type="ARBA" id="ARBA00022989"/>
    </source>
</evidence>
<evidence type="ECO:0000256" key="4">
    <source>
        <dbReference type="ARBA" id="ARBA00022692"/>
    </source>
</evidence>
<organism evidence="8 9">
    <name type="scientific">Bradyrhizobium valentinum</name>
    <dbReference type="NCBI Taxonomy" id="1518501"/>
    <lineage>
        <taxon>Bacteria</taxon>
        <taxon>Pseudomonadati</taxon>
        <taxon>Pseudomonadota</taxon>
        <taxon>Alphaproteobacteria</taxon>
        <taxon>Hyphomicrobiales</taxon>
        <taxon>Nitrobacteraceae</taxon>
        <taxon>Bradyrhizobium</taxon>
    </lineage>
</organism>
<protein>
    <submittedName>
        <fullName evidence="8">LysR family transcriptional regulator</fullName>
    </submittedName>
</protein>
<keyword evidence="9" id="KW-1185">Reference proteome</keyword>
<feature type="transmembrane region" description="Helical" evidence="7">
    <location>
        <begin position="72"/>
        <end position="92"/>
    </location>
</feature>
<dbReference type="EMBL" id="LLXX01000038">
    <property type="protein sequence ID" value="KRR11553.1"/>
    <property type="molecule type" value="Genomic_DNA"/>
</dbReference>
<keyword evidence="4 7" id="KW-0812">Transmembrane</keyword>
<dbReference type="InterPro" id="IPR051907">
    <property type="entry name" value="DoxX-like_oxidoreductase"/>
</dbReference>